<dbReference type="Pfam" id="PF00293">
    <property type="entry name" value="NUDIX"/>
    <property type="match status" value="1"/>
</dbReference>
<evidence type="ECO:0000313" key="9">
    <source>
        <dbReference type="Proteomes" id="UP000037146"/>
    </source>
</evidence>
<evidence type="ECO:0000256" key="4">
    <source>
        <dbReference type="ARBA" id="ARBA00022801"/>
    </source>
</evidence>
<dbReference type="RefSeq" id="WP_049682960.1">
    <property type="nucleotide sequence ID" value="NZ_LFZW01000001.1"/>
</dbReference>
<dbReference type="CDD" id="cd04665">
    <property type="entry name" value="NUDIX_RppH"/>
    <property type="match status" value="1"/>
</dbReference>
<keyword evidence="4 6" id="KW-0378">Hydrolase</keyword>
<dbReference type="PRINTS" id="PR00502">
    <property type="entry name" value="NUDIXFAMILY"/>
</dbReference>
<dbReference type="AlphaFoldDB" id="A0A0K9GY72"/>
<evidence type="ECO:0000256" key="1">
    <source>
        <dbReference type="ARBA" id="ARBA00001946"/>
    </source>
</evidence>
<evidence type="ECO:0000256" key="6">
    <source>
        <dbReference type="RuleBase" id="RU003476"/>
    </source>
</evidence>
<dbReference type="SUPFAM" id="SSF55811">
    <property type="entry name" value="Nudix"/>
    <property type="match status" value="1"/>
</dbReference>
<dbReference type="Proteomes" id="UP000037146">
    <property type="component" value="Unassembled WGS sequence"/>
</dbReference>
<dbReference type="InterPro" id="IPR014078">
    <property type="entry name" value="Nudix_YtkD"/>
</dbReference>
<dbReference type="STRING" id="1679170.AC625_20365"/>
<dbReference type="EMBL" id="LFZW01000001">
    <property type="protein sequence ID" value="KMY51608.1"/>
    <property type="molecule type" value="Genomic_DNA"/>
</dbReference>
<comment type="similarity">
    <text evidence="2 6">Belongs to the Nudix hydrolase family.</text>
</comment>
<dbReference type="PATRIC" id="fig|1679170.3.peg.4622"/>
<dbReference type="GO" id="GO:0005737">
    <property type="term" value="C:cytoplasm"/>
    <property type="evidence" value="ECO:0007669"/>
    <property type="project" value="TreeGrafter"/>
</dbReference>
<dbReference type="GO" id="GO:0046872">
    <property type="term" value="F:metal ion binding"/>
    <property type="evidence" value="ECO:0007669"/>
    <property type="project" value="UniProtKB-KW"/>
</dbReference>
<dbReference type="InterPro" id="IPR000086">
    <property type="entry name" value="NUDIX_hydrolase_dom"/>
</dbReference>
<gene>
    <name evidence="8" type="ORF">AC625_20365</name>
</gene>
<evidence type="ECO:0000256" key="3">
    <source>
        <dbReference type="ARBA" id="ARBA00022723"/>
    </source>
</evidence>
<dbReference type="PROSITE" id="PS00893">
    <property type="entry name" value="NUDIX_BOX"/>
    <property type="match status" value="1"/>
</dbReference>
<comment type="caution">
    <text evidence="8">The sequence shown here is derived from an EMBL/GenBank/DDBJ whole genome shotgun (WGS) entry which is preliminary data.</text>
</comment>
<keyword evidence="9" id="KW-1185">Reference proteome</keyword>
<reference evidence="9" key="1">
    <citation type="submission" date="2015-07" db="EMBL/GenBank/DDBJ databases">
        <title>Genome sequencing project for genomic taxonomy and phylogenomics of Bacillus-like bacteria.</title>
        <authorList>
            <person name="Liu B."/>
            <person name="Wang J."/>
            <person name="Zhu Y."/>
            <person name="Liu G."/>
            <person name="Chen Q."/>
            <person name="Chen Z."/>
            <person name="Lan J."/>
            <person name="Che J."/>
            <person name="Ge C."/>
            <person name="Shi H."/>
            <person name="Pan Z."/>
            <person name="Liu X."/>
        </authorList>
    </citation>
    <scope>NUCLEOTIDE SEQUENCE [LARGE SCALE GENOMIC DNA]</scope>
    <source>
        <strain evidence="9">FJAT-27997</strain>
    </source>
</reference>
<dbReference type="PANTHER" id="PTHR43758:SF8">
    <property type="entry name" value="8-OXO-DGTP DIPHOSPHATASE YTKD-RELATED"/>
    <property type="match status" value="1"/>
</dbReference>
<evidence type="ECO:0000256" key="5">
    <source>
        <dbReference type="ARBA" id="ARBA00022842"/>
    </source>
</evidence>
<dbReference type="InterPro" id="IPR020476">
    <property type="entry name" value="Nudix_hydrolase"/>
</dbReference>
<dbReference type="NCBIfam" id="TIGR02705">
    <property type="entry name" value="nudix_YtkD"/>
    <property type="match status" value="1"/>
</dbReference>
<accession>A0A0K9GY72</accession>
<dbReference type="PANTHER" id="PTHR43758">
    <property type="entry name" value="7,8-DIHYDRO-8-OXOGUANINE TRIPHOSPHATASE"/>
    <property type="match status" value="1"/>
</dbReference>
<protein>
    <recommendedName>
        <fullName evidence="7">Nudix hydrolase domain-containing protein</fullName>
    </recommendedName>
</protein>
<evidence type="ECO:0000313" key="8">
    <source>
        <dbReference type="EMBL" id="KMY51608.1"/>
    </source>
</evidence>
<evidence type="ECO:0000259" key="7">
    <source>
        <dbReference type="PROSITE" id="PS51462"/>
    </source>
</evidence>
<keyword evidence="5" id="KW-0460">Magnesium</keyword>
<name>A0A0K9GY72_9BACI</name>
<dbReference type="Gene3D" id="3.90.79.10">
    <property type="entry name" value="Nucleoside Triphosphate Pyrophosphohydrolase"/>
    <property type="match status" value="1"/>
</dbReference>
<dbReference type="GO" id="GO:0016818">
    <property type="term" value="F:hydrolase activity, acting on acid anhydrides, in phosphorus-containing anhydrides"/>
    <property type="evidence" value="ECO:0007669"/>
    <property type="project" value="TreeGrafter"/>
</dbReference>
<organism evidence="8 9">
    <name type="scientific">Peribacillus loiseleuriae</name>
    <dbReference type="NCBI Taxonomy" id="1679170"/>
    <lineage>
        <taxon>Bacteria</taxon>
        <taxon>Bacillati</taxon>
        <taxon>Bacillota</taxon>
        <taxon>Bacilli</taxon>
        <taxon>Bacillales</taxon>
        <taxon>Bacillaceae</taxon>
        <taxon>Peribacillus</taxon>
    </lineage>
</organism>
<proteinExistence type="inferred from homology"/>
<dbReference type="InterPro" id="IPR020084">
    <property type="entry name" value="NUDIX_hydrolase_CS"/>
</dbReference>
<dbReference type="OrthoDB" id="9131041at2"/>
<sequence length="160" mass="18584">MKTFFDNNGHQVDFSSKDEFGDAWHVLVLTCWNGRWVVTRHKVRGLEFPGGKREKGETIEEAAVREVYEETGGKVDKLLYLGQYRVHAVSGPFIKSIYFAELTELVRKDDYLETEGPVLLDKLPDHLKTDSRYSFIMRDEVIPLSIDRLRQILPDCKSYQ</sequence>
<evidence type="ECO:0000256" key="2">
    <source>
        <dbReference type="ARBA" id="ARBA00005582"/>
    </source>
</evidence>
<dbReference type="InterPro" id="IPR015797">
    <property type="entry name" value="NUDIX_hydrolase-like_dom_sf"/>
</dbReference>
<feature type="domain" description="Nudix hydrolase" evidence="7">
    <location>
        <begin position="19"/>
        <end position="158"/>
    </location>
</feature>
<keyword evidence="3" id="KW-0479">Metal-binding</keyword>
<dbReference type="PROSITE" id="PS51462">
    <property type="entry name" value="NUDIX"/>
    <property type="match status" value="1"/>
</dbReference>
<comment type="cofactor">
    <cofactor evidence="1">
        <name>Mg(2+)</name>
        <dbReference type="ChEBI" id="CHEBI:18420"/>
    </cofactor>
</comment>